<organism evidence="3 4">
    <name type="scientific">Montanilutibacter psychrotolerans</name>
    <dbReference type="NCBI Taxonomy" id="1327343"/>
    <lineage>
        <taxon>Bacteria</taxon>
        <taxon>Pseudomonadati</taxon>
        <taxon>Pseudomonadota</taxon>
        <taxon>Gammaproteobacteria</taxon>
        <taxon>Lysobacterales</taxon>
        <taxon>Lysobacteraceae</taxon>
        <taxon>Montanilutibacter</taxon>
    </lineage>
</organism>
<evidence type="ECO:0000313" key="3">
    <source>
        <dbReference type="EMBL" id="RNF86156.1"/>
    </source>
</evidence>
<dbReference type="EMBL" id="RIBS01000001">
    <property type="protein sequence ID" value="RNF86156.1"/>
    <property type="molecule type" value="Genomic_DNA"/>
</dbReference>
<dbReference type="Pfam" id="PF16697">
    <property type="entry name" value="Yop-YscD_cpl"/>
    <property type="match status" value="1"/>
</dbReference>
<accession>A0A3M8T340</accession>
<keyword evidence="1" id="KW-0812">Transmembrane</keyword>
<evidence type="ECO:0000313" key="4">
    <source>
        <dbReference type="Proteomes" id="UP000267049"/>
    </source>
</evidence>
<dbReference type="InterPro" id="IPR032030">
    <property type="entry name" value="YscD_cytoplasmic_dom"/>
</dbReference>
<dbReference type="SMART" id="SM00240">
    <property type="entry name" value="FHA"/>
    <property type="match status" value="2"/>
</dbReference>
<dbReference type="InterPro" id="IPR000253">
    <property type="entry name" value="FHA_dom"/>
</dbReference>
<proteinExistence type="predicted"/>
<sequence>MRTRSRPRSSGKVKSACSYCGDARRRRQAWARGFSGGPASMKLVFPGGEHPQVLLGQGVSRIGSDPDANIVIERPGVMPQHCQLHVSEQGVTLDVRPGSAVTVNGRVVDGLIRLRPGDTVAFDQVQALLASMELVAPVGKIELPSKWMPPANEDPGVTAVRAVLPRYVLRGLGGAVDGRNVPLHGVLNVGRSAECNFKLDDPSVSRTHARLELTELGVQVVDLGSIHGCYLNGRRAARFEAHAGDDIGFGDLRFRLIAPAVPPSASPPRRAPIRAPAPAAGPAAGTLASLAPRERWKAPKQVSPALQLGLIVLAAVAALAVAVALLR</sequence>
<dbReference type="OrthoDB" id="9815482at2"/>
<name>A0A3M8T340_9GAMM</name>
<dbReference type="PANTHER" id="PTHR23308">
    <property type="entry name" value="NUCLEAR INHIBITOR OF PROTEIN PHOSPHATASE-1"/>
    <property type="match status" value="1"/>
</dbReference>
<evidence type="ECO:0000256" key="1">
    <source>
        <dbReference type="SAM" id="Phobius"/>
    </source>
</evidence>
<reference evidence="3 4" key="1">
    <citation type="submission" date="2018-11" db="EMBL/GenBank/DDBJ databases">
        <title>Lysobacter cryohumiis sp. nov., isolated from soil in the Tianshan Mountains, Xinjiang, China.</title>
        <authorList>
            <person name="Luo Y."/>
            <person name="Sheng H."/>
        </authorList>
    </citation>
    <scope>NUCLEOTIDE SEQUENCE [LARGE SCALE GENOMIC DNA]</scope>
    <source>
        <strain evidence="3 4">ZS60</strain>
    </source>
</reference>
<dbReference type="PROSITE" id="PS50006">
    <property type="entry name" value="FHA_DOMAIN"/>
    <property type="match status" value="1"/>
</dbReference>
<comment type="caution">
    <text evidence="3">The sequence shown here is derived from an EMBL/GenBank/DDBJ whole genome shotgun (WGS) entry which is preliminary data.</text>
</comment>
<evidence type="ECO:0000259" key="2">
    <source>
        <dbReference type="PROSITE" id="PS50006"/>
    </source>
</evidence>
<dbReference type="InterPro" id="IPR008984">
    <property type="entry name" value="SMAD_FHA_dom_sf"/>
</dbReference>
<feature type="domain" description="FHA" evidence="2">
    <location>
        <begin position="187"/>
        <end position="236"/>
    </location>
</feature>
<dbReference type="SUPFAM" id="SSF49879">
    <property type="entry name" value="SMAD/FHA domain"/>
    <property type="match status" value="2"/>
</dbReference>
<keyword evidence="1" id="KW-1133">Transmembrane helix</keyword>
<keyword evidence="1" id="KW-0472">Membrane</keyword>
<gene>
    <name evidence="3" type="ORF">EER27_01625</name>
</gene>
<dbReference type="Gene3D" id="2.60.200.20">
    <property type="match status" value="2"/>
</dbReference>
<protein>
    <submittedName>
        <fullName evidence="3">FHA domain-containing protein</fullName>
    </submittedName>
</protein>
<dbReference type="InterPro" id="IPR050923">
    <property type="entry name" value="Cell_Proc_Reg/RNA_Proc"/>
</dbReference>
<dbReference type="AlphaFoldDB" id="A0A3M8T340"/>
<dbReference type="Pfam" id="PF00498">
    <property type="entry name" value="FHA"/>
    <property type="match status" value="1"/>
</dbReference>
<keyword evidence="4" id="KW-1185">Reference proteome</keyword>
<dbReference type="CDD" id="cd00060">
    <property type="entry name" value="FHA"/>
    <property type="match status" value="2"/>
</dbReference>
<dbReference type="Proteomes" id="UP000267049">
    <property type="component" value="Unassembled WGS sequence"/>
</dbReference>
<feature type="transmembrane region" description="Helical" evidence="1">
    <location>
        <begin position="305"/>
        <end position="326"/>
    </location>
</feature>